<organism evidence="1">
    <name type="scientific">Arundo donax</name>
    <name type="common">Giant reed</name>
    <name type="synonym">Donax arundinaceus</name>
    <dbReference type="NCBI Taxonomy" id="35708"/>
    <lineage>
        <taxon>Eukaryota</taxon>
        <taxon>Viridiplantae</taxon>
        <taxon>Streptophyta</taxon>
        <taxon>Embryophyta</taxon>
        <taxon>Tracheophyta</taxon>
        <taxon>Spermatophyta</taxon>
        <taxon>Magnoliopsida</taxon>
        <taxon>Liliopsida</taxon>
        <taxon>Poales</taxon>
        <taxon>Poaceae</taxon>
        <taxon>PACMAD clade</taxon>
        <taxon>Arundinoideae</taxon>
        <taxon>Arundineae</taxon>
        <taxon>Arundo</taxon>
    </lineage>
</organism>
<proteinExistence type="predicted"/>
<dbReference type="AlphaFoldDB" id="A0A0A9FIF6"/>
<dbReference type="EMBL" id="GBRH01185071">
    <property type="protein sequence ID" value="JAE12825.1"/>
    <property type="molecule type" value="Transcribed_RNA"/>
</dbReference>
<name>A0A0A9FIF6_ARUDO</name>
<evidence type="ECO:0000313" key="1">
    <source>
        <dbReference type="EMBL" id="JAE12825.1"/>
    </source>
</evidence>
<sequence>MGRPVGCVWHFLACYRW</sequence>
<reference evidence="1" key="2">
    <citation type="journal article" date="2015" name="Data Brief">
        <title>Shoot transcriptome of the giant reed, Arundo donax.</title>
        <authorList>
            <person name="Barrero R.A."/>
            <person name="Guerrero F.D."/>
            <person name="Moolhuijzen P."/>
            <person name="Goolsby J.A."/>
            <person name="Tidwell J."/>
            <person name="Bellgard S.E."/>
            <person name="Bellgard M.I."/>
        </authorList>
    </citation>
    <scope>NUCLEOTIDE SEQUENCE</scope>
    <source>
        <tissue evidence="1">Shoot tissue taken approximately 20 cm above the soil surface</tissue>
    </source>
</reference>
<reference evidence="1" key="1">
    <citation type="submission" date="2014-09" db="EMBL/GenBank/DDBJ databases">
        <authorList>
            <person name="Magalhaes I.L.F."/>
            <person name="Oliveira U."/>
            <person name="Santos F.R."/>
            <person name="Vidigal T.H.D.A."/>
            <person name="Brescovit A.D."/>
            <person name="Santos A.J."/>
        </authorList>
    </citation>
    <scope>NUCLEOTIDE SEQUENCE</scope>
    <source>
        <tissue evidence="1">Shoot tissue taken approximately 20 cm above the soil surface</tissue>
    </source>
</reference>
<protein>
    <submittedName>
        <fullName evidence="1">Uncharacterized protein</fullName>
    </submittedName>
</protein>
<accession>A0A0A9FIF6</accession>